<evidence type="ECO:0000313" key="2">
    <source>
        <dbReference type="Proteomes" id="UP000235826"/>
    </source>
</evidence>
<dbReference type="Proteomes" id="UP000235826">
    <property type="component" value="Chromosome"/>
</dbReference>
<dbReference type="KEGG" id="fek:C1H87_08375"/>
<sequence>MNFLINTTKIKRRVGKLAGNFPKNHNALVFNKLKIKITSNPLRIYIHDDYNSVRKVTTYNIKTKTT</sequence>
<dbReference type="AlphaFoldDB" id="A0A2K9PNS5"/>
<protein>
    <submittedName>
        <fullName evidence="1">Uncharacterized protein</fullName>
    </submittedName>
</protein>
<gene>
    <name evidence="1" type="ORF">C1H87_08375</name>
</gene>
<proteinExistence type="predicted"/>
<evidence type="ECO:0000313" key="1">
    <source>
        <dbReference type="EMBL" id="AUP78721.1"/>
    </source>
</evidence>
<keyword evidence="2" id="KW-1185">Reference proteome</keyword>
<reference evidence="1 2" key="1">
    <citation type="submission" date="2018-01" db="EMBL/GenBank/DDBJ databases">
        <title>Complete genome sequence of Flavivirga eckloniae ECD14 isolated from seaweed Ecklonia cava.</title>
        <authorList>
            <person name="Lee J.H."/>
            <person name="Baik K.S."/>
            <person name="Seong C.N."/>
        </authorList>
    </citation>
    <scope>NUCLEOTIDE SEQUENCE [LARGE SCALE GENOMIC DNA]</scope>
    <source>
        <strain evidence="1 2">ECD14</strain>
    </source>
</reference>
<accession>A0A2K9PNS5</accession>
<organism evidence="1 2">
    <name type="scientific">Flavivirga eckloniae</name>
    <dbReference type="NCBI Taxonomy" id="1803846"/>
    <lineage>
        <taxon>Bacteria</taxon>
        <taxon>Pseudomonadati</taxon>
        <taxon>Bacteroidota</taxon>
        <taxon>Flavobacteriia</taxon>
        <taxon>Flavobacteriales</taxon>
        <taxon>Flavobacteriaceae</taxon>
        <taxon>Flavivirga</taxon>
    </lineage>
</organism>
<name>A0A2K9PNS5_9FLAO</name>
<dbReference type="EMBL" id="CP025791">
    <property type="protein sequence ID" value="AUP78721.1"/>
    <property type="molecule type" value="Genomic_DNA"/>
</dbReference>